<dbReference type="STRING" id="10195.A0A3M7SZ66"/>
<feature type="domain" description="CID" evidence="5">
    <location>
        <begin position="1"/>
        <end position="133"/>
    </location>
</feature>
<evidence type="ECO:0000313" key="7">
    <source>
        <dbReference type="Proteomes" id="UP000276133"/>
    </source>
</evidence>
<sequence length="319" mass="36444">MSFSEASLQKKFAELTNTQQSVQTLSLWLIHHRKNSKTIVSTWYKELTGNPKPDRKLTLLYLANDILQNSRKKGNEYLKEFSNIMSDAIGDIAKYSDDKTRFTVERILNIWKDRKIYQDDQIEKFRQKLHSTKSLISPEKSPSCRPDKAKLSLREEVEKELSENAGIAVPEPADLAQMLHELESSASSDALVRQKIAALPHQVTDMEELKKLRERNEALELSKMVDDASALLNGYNLRLQQELVNRKQTALKLAAFIRNQSSEIENDEKMISEWQEKVKQVNAVKKELQNHLQSLPDLASIEEAAELVPLPSAGDLFSN</sequence>
<comment type="subcellular location">
    <subcellularLocation>
        <location evidence="1">Nucleus</location>
    </subcellularLocation>
</comment>
<evidence type="ECO:0000256" key="4">
    <source>
        <dbReference type="SAM" id="Coils"/>
    </source>
</evidence>
<dbReference type="AlphaFoldDB" id="A0A3M7SZ66"/>
<dbReference type="OrthoDB" id="10069473at2759"/>
<dbReference type="CDD" id="cd17002">
    <property type="entry name" value="CID_RPRD1"/>
    <property type="match status" value="1"/>
</dbReference>
<dbReference type="SMART" id="SM00582">
    <property type="entry name" value="RPR"/>
    <property type="match status" value="1"/>
</dbReference>
<feature type="coiled-coil region" evidence="4">
    <location>
        <begin position="257"/>
        <end position="291"/>
    </location>
</feature>
<dbReference type="InterPro" id="IPR006569">
    <property type="entry name" value="CID_dom"/>
</dbReference>
<accession>A0A3M7SZ66</accession>
<evidence type="ECO:0000256" key="2">
    <source>
        <dbReference type="ARBA" id="ARBA00023242"/>
    </source>
</evidence>
<keyword evidence="2" id="KW-0539">Nucleus</keyword>
<dbReference type="GO" id="GO:0097550">
    <property type="term" value="C:transcription preinitiation complex"/>
    <property type="evidence" value="ECO:0007669"/>
    <property type="project" value="UniProtKB-ARBA"/>
</dbReference>
<reference evidence="6 7" key="1">
    <citation type="journal article" date="2018" name="Sci. Rep.">
        <title>Genomic signatures of local adaptation to the degree of environmental predictability in rotifers.</title>
        <authorList>
            <person name="Franch-Gras L."/>
            <person name="Hahn C."/>
            <person name="Garcia-Roger E.M."/>
            <person name="Carmona M.J."/>
            <person name="Serra M."/>
            <person name="Gomez A."/>
        </authorList>
    </citation>
    <scope>NUCLEOTIDE SEQUENCE [LARGE SCALE GENOMIC DNA]</scope>
    <source>
        <strain evidence="6">HYR1</strain>
    </source>
</reference>
<dbReference type="GO" id="GO:0005654">
    <property type="term" value="C:nucleoplasm"/>
    <property type="evidence" value="ECO:0007669"/>
    <property type="project" value="UniProtKB-ARBA"/>
</dbReference>
<dbReference type="Pfam" id="PF04818">
    <property type="entry name" value="CID"/>
    <property type="match status" value="1"/>
</dbReference>
<dbReference type="PANTHER" id="PTHR12460:SF0">
    <property type="entry name" value="CID DOMAIN-CONTAINING PROTEIN-RELATED"/>
    <property type="match status" value="1"/>
</dbReference>
<keyword evidence="4" id="KW-0175">Coiled coil</keyword>
<keyword evidence="7" id="KW-1185">Reference proteome</keyword>
<comment type="similarity">
    <text evidence="3">Belongs to the UPF0400 (RTT103) family.</text>
</comment>
<proteinExistence type="inferred from homology"/>
<comment type="caution">
    <text evidence="6">The sequence shown here is derived from an EMBL/GenBank/DDBJ whole genome shotgun (WGS) entry which is preliminary data.</text>
</comment>
<evidence type="ECO:0000313" key="6">
    <source>
        <dbReference type="EMBL" id="RNA41091.1"/>
    </source>
</evidence>
<protein>
    <submittedName>
        <fullName evidence="6">Regulation of nuclear pre-mRNA domain-containing 1B-like isoform X1</fullName>
    </submittedName>
</protein>
<dbReference type="GO" id="GO:0031124">
    <property type="term" value="P:mRNA 3'-end processing"/>
    <property type="evidence" value="ECO:0007669"/>
    <property type="project" value="TreeGrafter"/>
</dbReference>
<dbReference type="Proteomes" id="UP000276133">
    <property type="component" value="Unassembled WGS sequence"/>
</dbReference>
<dbReference type="Pfam" id="PF16566">
    <property type="entry name" value="CREPT"/>
    <property type="match status" value="1"/>
</dbReference>
<dbReference type="Gene3D" id="1.25.40.90">
    <property type="match status" value="1"/>
</dbReference>
<dbReference type="FunFam" id="1.25.40.90:FF:000007">
    <property type="entry name" value="Regulation of nuclear pre-mRNA domain-containing protein 1B"/>
    <property type="match status" value="1"/>
</dbReference>
<dbReference type="Gene3D" id="6.10.250.2560">
    <property type="match status" value="1"/>
</dbReference>
<gene>
    <name evidence="6" type="ORF">BpHYR1_006547</name>
</gene>
<dbReference type="PROSITE" id="PS51391">
    <property type="entry name" value="CID"/>
    <property type="match status" value="1"/>
</dbReference>
<organism evidence="6 7">
    <name type="scientific">Brachionus plicatilis</name>
    <name type="common">Marine rotifer</name>
    <name type="synonym">Brachionus muelleri</name>
    <dbReference type="NCBI Taxonomy" id="10195"/>
    <lineage>
        <taxon>Eukaryota</taxon>
        <taxon>Metazoa</taxon>
        <taxon>Spiralia</taxon>
        <taxon>Gnathifera</taxon>
        <taxon>Rotifera</taxon>
        <taxon>Eurotatoria</taxon>
        <taxon>Monogononta</taxon>
        <taxon>Pseudotrocha</taxon>
        <taxon>Ploima</taxon>
        <taxon>Brachionidae</taxon>
        <taxon>Brachionus</taxon>
    </lineage>
</organism>
<dbReference type="InterPro" id="IPR008942">
    <property type="entry name" value="ENTH_VHS"/>
</dbReference>
<dbReference type="SUPFAM" id="SSF48464">
    <property type="entry name" value="ENTH/VHS domain"/>
    <property type="match status" value="1"/>
</dbReference>
<dbReference type="EMBL" id="REGN01000559">
    <property type="protein sequence ID" value="RNA41091.1"/>
    <property type="molecule type" value="Genomic_DNA"/>
</dbReference>
<name>A0A3M7SZ66_BRAPC</name>
<evidence type="ECO:0000256" key="1">
    <source>
        <dbReference type="ARBA" id="ARBA00004123"/>
    </source>
</evidence>
<dbReference type="GO" id="GO:0000993">
    <property type="term" value="F:RNA polymerase II complex binding"/>
    <property type="evidence" value="ECO:0007669"/>
    <property type="project" value="TreeGrafter"/>
</dbReference>
<dbReference type="GO" id="GO:0001111">
    <property type="term" value="P:RNA polymerase II promoter clearance"/>
    <property type="evidence" value="ECO:0007669"/>
    <property type="project" value="UniProtKB-ARBA"/>
</dbReference>
<evidence type="ECO:0000256" key="3">
    <source>
        <dbReference type="ARBA" id="ARBA00034310"/>
    </source>
</evidence>
<evidence type="ECO:0000259" key="5">
    <source>
        <dbReference type="PROSITE" id="PS51391"/>
    </source>
</evidence>
<dbReference type="PANTHER" id="PTHR12460">
    <property type="entry name" value="CYCLIN-DEPENDENT KINASE INHIBITOR-RELATED PROTEIN"/>
    <property type="match status" value="1"/>
</dbReference>
<dbReference type="GO" id="GO:0042802">
    <property type="term" value="F:identical protein binding"/>
    <property type="evidence" value="ECO:0007669"/>
    <property type="project" value="UniProtKB-ARBA"/>
</dbReference>
<dbReference type="InterPro" id="IPR032337">
    <property type="entry name" value="RPRD1A/B_C"/>
</dbReference>